<dbReference type="CDD" id="cd07043">
    <property type="entry name" value="STAS_anti-anti-sigma_factors"/>
    <property type="match status" value="1"/>
</dbReference>
<evidence type="ECO:0000256" key="2">
    <source>
        <dbReference type="RuleBase" id="RU003749"/>
    </source>
</evidence>
<sequence length="104" mass="11000">MEPVSVSADSGRTLGVTLAGEIDFSNAAGVLDTIRVEVDARRPPAVRVDLSAVTFLDSSGIGVLVNVMKLAHARHAEFRVEHPSPKVHDQLRMTGLLAAFGLAP</sequence>
<dbReference type="InterPro" id="IPR036513">
    <property type="entry name" value="STAS_dom_sf"/>
</dbReference>
<dbReference type="Gene3D" id="3.30.750.24">
    <property type="entry name" value="STAS domain"/>
    <property type="match status" value="1"/>
</dbReference>
<dbReference type="Proteomes" id="UP001240236">
    <property type="component" value="Unassembled WGS sequence"/>
</dbReference>
<dbReference type="NCBIfam" id="TIGR00377">
    <property type="entry name" value="ant_ant_sig"/>
    <property type="match status" value="1"/>
</dbReference>
<evidence type="ECO:0000313" key="4">
    <source>
        <dbReference type="EMBL" id="MDQ0367953.1"/>
    </source>
</evidence>
<evidence type="ECO:0000256" key="1">
    <source>
        <dbReference type="ARBA" id="ARBA00009013"/>
    </source>
</evidence>
<keyword evidence="5" id="KW-1185">Reference proteome</keyword>
<dbReference type="AlphaFoldDB" id="A0AAE4B1J2"/>
<dbReference type="PANTHER" id="PTHR33495">
    <property type="entry name" value="ANTI-SIGMA FACTOR ANTAGONIST TM_1081-RELATED-RELATED"/>
    <property type="match status" value="1"/>
</dbReference>
<dbReference type="Pfam" id="PF01740">
    <property type="entry name" value="STAS"/>
    <property type="match status" value="1"/>
</dbReference>
<evidence type="ECO:0000313" key="5">
    <source>
        <dbReference type="Proteomes" id="UP001240236"/>
    </source>
</evidence>
<organism evidence="4 5">
    <name type="scientific">Catenuloplanes indicus</name>
    <dbReference type="NCBI Taxonomy" id="137267"/>
    <lineage>
        <taxon>Bacteria</taxon>
        <taxon>Bacillati</taxon>
        <taxon>Actinomycetota</taxon>
        <taxon>Actinomycetes</taxon>
        <taxon>Micromonosporales</taxon>
        <taxon>Micromonosporaceae</taxon>
        <taxon>Catenuloplanes</taxon>
    </lineage>
</organism>
<reference evidence="4 5" key="1">
    <citation type="submission" date="2023-07" db="EMBL/GenBank/DDBJ databases">
        <title>Sequencing the genomes of 1000 actinobacteria strains.</title>
        <authorList>
            <person name="Klenk H.-P."/>
        </authorList>
    </citation>
    <scope>NUCLEOTIDE SEQUENCE [LARGE SCALE GENOMIC DNA]</scope>
    <source>
        <strain evidence="4 5">DSM 44709</strain>
    </source>
</reference>
<dbReference type="GO" id="GO:0043856">
    <property type="term" value="F:anti-sigma factor antagonist activity"/>
    <property type="evidence" value="ECO:0007669"/>
    <property type="project" value="InterPro"/>
</dbReference>
<comment type="similarity">
    <text evidence="1 2">Belongs to the anti-sigma-factor antagonist family.</text>
</comment>
<dbReference type="InterPro" id="IPR003658">
    <property type="entry name" value="Anti-sigma_ant"/>
</dbReference>
<dbReference type="SUPFAM" id="SSF52091">
    <property type="entry name" value="SpoIIaa-like"/>
    <property type="match status" value="1"/>
</dbReference>
<evidence type="ECO:0000259" key="3">
    <source>
        <dbReference type="PROSITE" id="PS50801"/>
    </source>
</evidence>
<feature type="domain" description="STAS" evidence="3">
    <location>
        <begin position="16"/>
        <end position="104"/>
    </location>
</feature>
<dbReference type="RefSeq" id="WP_307242311.1">
    <property type="nucleotide sequence ID" value="NZ_JAUSUZ010000001.1"/>
</dbReference>
<dbReference type="InterPro" id="IPR002645">
    <property type="entry name" value="STAS_dom"/>
</dbReference>
<name>A0AAE4B1J2_9ACTN</name>
<proteinExistence type="inferred from homology"/>
<comment type="caution">
    <text evidence="4">The sequence shown here is derived from an EMBL/GenBank/DDBJ whole genome shotgun (WGS) entry which is preliminary data.</text>
</comment>
<dbReference type="PROSITE" id="PS50801">
    <property type="entry name" value="STAS"/>
    <property type="match status" value="1"/>
</dbReference>
<dbReference type="EMBL" id="JAUSUZ010000001">
    <property type="protein sequence ID" value="MDQ0367953.1"/>
    <property type="molecule type" value="Genomic_DNA"/>
</dbReference>
<accession>A0AAE4B1J2</accession>
<protein>
    <recommendedName>
        <fullName evidence="2">Anti-sigma factor antagonist</fullName>
    </recommendedName>
</protein>
<dbReference type="PANTHER" id="PTHR33495:SF2">
    <property type="entry name" value="ANTI-SIGMA FACTOR ANTAGONIST TM_1081-RELATED"/>
    <property type="match status" value="1"/>
</dbReference>
<gene>
    <name evidence="4" type="ORF">J2S42_004622</name>
</gene>